<keyword evidence="1" id="KW-0812">Transmembrane</keyword>
<dbReference type="AlphaFoldDB" id="A0A2C9CSU3"/>
<evidence type="ECO:0000313" key="3">
    <source>
        <dbReference type="Proteomes" id="UP000220034"/>
    </source>
</evidence>
<organism evidence="2 3">
    <name type="scientific">Pontivivens marinum</name>
    <dbReference type="NCBI Taxonomy" id="1690039"/>
    <lineage>
        <taxon>Bacteria</taxon>
        <taxon>Pseudomonadati</taxon>
        <taxon>Pseudomonadota</taxon>
        <taxon>Alphaproteobacteria</taxon>
        <taxon>Rhodobacterales</taxon>
        <taxon>Paracoccaceae</taxon>
        <taxon>Pontivivens</taxon>
    </lineage>
</organism>
<dbReference type="Proteomes" id="UP000220034">
    <property type="component" value="Unassembled WGS sequence"/>
</dbReference>
<evidence type="ECO:0000256" key="1">
    <source>
        <dbReference type="SAM" id="Phobius"/>
    </source>
</evidence>
<protein>
    <submittedName>
        <fullName evidence="2">Uncharacterized protein</fullName>
    </submittedName>
</protein>
<name>A0A2C9CSU3_9RHOB</name>
<sequence>MIPHMLRTARLNSYEMLGDVIGLAAICVMIVTALML</sequence>
<feature type="transmembrane region" description="Helical" evidence="1">
    <location>
        <begin position="16"/>
        <end position="35"/>
    </location>
</feature>
<proteinExistence type="predicted"/>
<keyword evidence="3" id="KW-1185">Reference proteome</keyword>
<keyword evidence="1" id="KW-1133">Transmembrane helix</keyword>
<reference evidence="3" key="1">
    <citation type="submission" date="2017-09" db="EMBL/GenBank/DDBJ databases">
        <authorList>
            <person name="Varghese N."/>
            <person name="Submissions S."/>
        </authorList>
    </citation>
    <scope>NUCLEOTIDE SEQUENCE [LARGE SCALE GENOMIC DNA]</scope>
    <source>
        <strain evidence="3">C7</strain>
    </source>
</reference>
<evidence type="ECO:0000313" key="2">
    <source>
        <dbReference type="EMBL" id="SOH94426.1"/>
    </source>
</evidence>
<keyword evidence="1" id="KW-0472">Membrane</keyword>
<dbReference type="EMBL" id="OCTN01000004">
    <property type="protein sequence ID" value="SOH94426.1"/>
    <property type="molecule type" value="Genomic_DNA"/>
</dbReference>
<accession>A0A2C9CSU3</accession>
<gene>
    <name evidence="2" type="ORF">SAMN06273572_104125</name>
</gene>